<evidence type="ECO:0000313" key="3">
    <source>
        <dbReference type="Proteomes" id="UP000228758"/>
    </source>
</evidence>
<keyword evidence="1" id="KW-0472">Membrane</keyword>
<gene>
    <name evidence="2" type="ORF">CLV46_0169</name>
</gene>
<keyword evidence="1" id="KW-1133">Transmembrane helix</keyword>
<dbReference type="EMBL" id="PGFF01000001">
    <property type="protein sequence ID" value="PJJ70647.1"/>
    <property type="molecule type" value="Genomic_DNA"/>
</dbReference>
<feature type="transmembrane region" description="Helical" evidence="1">
    <location>
        <begin position="240"/>
        <end position="260"/>
    </location>
</feature>
<name>A0A2M9CFJ2_9MICO</name>
<feature type="transmembrane region" description="Helical" evidence="1">
    <location>
        <begin position="75"/>
        <end position="95"/>
    </location>
</feature>
<comment type="caution">
    <text evidence="2">The sequence shown here is derived from an EMBL/GenBank/DDBJ whole genome shotgun (WGS) entry which is preliminary data.</text>
</comment>
<accession>A0A2M9CFJ2</accession>
<dbReference type="AlphaFoldDB" id="A0A2M9CFJ2"/>
<reference evidence="2 3" key="1">
    <citation type="submission" date="2017-11" db="EMBL/GenBank/DDBJ databases">
        <title>Genomic Encyclopedia of Archaeal and Bacterial Type Strains, Phase II (KMG-II): From Individual Species to Whole Genera.</title>
        <authorList>
            <person name="Goeker M."/>
        </authorList>
    </citation>
    <scope>NUCLEOTIDE SEQUENCE [LARGE SCALE GENOMIC DNA]</scope>
    <source>
        <strain evidence="2 3">DSM 27393</strain>
    </source>
</reference>
<feature type="transmembrane region" description="Helical" evidence="1">
    <location>
        <begin position="34"/>
        <end position="63"/>
    </location>
</feature>
<dbReference type="RefSeq" id="WP_100363045.1">
    <property type="nucleotide sequence ID" value="NZ_PGFF01000001.1"/>
</dbReference>
<keyword evidence="3" id="KW-1185">Reference proteome</keyword>
<proteinExistence type="predicted"/>
<evidence type="ECO:0000256" key="1">
    <source>
        <dbReference type="SAM" id="Phobius"/>
    </source>
</evidence>
<organism evidence="2 3">
    <name type="scientific">Diaminobutyricimonas aerilata</name>
    <dbReference type="NCBI Taxonomy" id="1162967"/>
    <lineage>
        <taxon>Bacteria</taxon>
        <taxon>Bacillati</taxon>
        <taxon>Actinomycetota</taxon>
        <taxon>Actinomycetes</taxon>
        <taxon>Micrococcales</taxon>
        <taxon>Microbacteriaceae</taxon>
        <taxon>Diaminobutyricimonas</taxon>
    </lineage>
</organism>
<dbReference type="Proteomes" id="UP000228758">
    <property type="component" value="Unassembled WGS sequence"/>
</dbReference>
<sequence length="263" mass="27285">MIASTLLFMVGTADVLRALPRPVRWPAVVVAWLALGVAITLGLGLAWPLTLLTVIGATAWVALMPSDDRERPRRLWPALLLAAVVGAVVAVDGAAPRGPLATAWRESAVGPFADVAPGLALGALAVGVFLTRSANLIARAALGRALGDNAPTAASTNPGWRVRIGRAEVGAVETVPRDPRTRPTLRGGRMIGPLERVLIVVLALADASTIIAALLAAKGIVRFPEISEDRGTGSKAEEFLVGSLTSWALSAGAVLFVLAVQER</sequence>
<keyword evidence="1" id="KW-0812">Transmembrane</keyword>
<feature type="transmembrane region" description="Helical" evidence="1">
    <location>
        <begin position="115"/>
        <end position="134"/>
    </location>
</feature>
<protein>
    <submittedName>
        <fullName evidence="2">Uncharacterized protein</fullName>
    </submittedName>
</protein>
<evidence type="ECO:0000313" key="2">
    <source>
        <dbReference type="EMBL" id="PJJ70647.1"/>
    </source>
</evidence>
<dbReference type="OrthoDB" id="4715924at2"/>
<feature type="transmembrane region" description="Helical" evidence="1">
    <location>
        <begin position="197"/>
        <end position="220"/>
    </location>
</feature>